<dbReference type="KEGG" id="ppis:B1L02_16865"/>
<evidence type="ECO:0000256" key="10">
    <source>
        <dbReference type="SAM" id="Phobius"/>
    </source>
</evidence>
<evidence type="ECO:0000256" key="5">
    <source>
        <dbReference type="ARBA" id="ARBA00022553"/>
    </source>
</evidence>
<evidence type="ECO:0000256" key="2">
    <source>
        <dbReference type="ARBA" id="ARBA00004651"/>
    </source>
</evidence>
<dbReference type="PRINTS" id="PR00344">
    <property type="entry name" value="BCTRLSENSOR"/>
</dbReference>
<keyword evidence="10" id="KW-1133">Transmembrane helix</keyword>
<dbReference type="Gene3D" id="3.30.565.10">
    <property type="entry name" value="Histidine kinase-like ATPase, C-terminal domain"/>
    <property type="match status" value="1"/>
</dbReference>
<dbReference type="Pfam" id="PF02518">
    <property type="entry name" value="HATPase_c"/>
    <property type="match status" value="1"/>
</dbReference>
<reference evidence="12 13" key="1">
    <citation type="submission" date="2018-08" db="EMBL/GenBank/DDBJ databases">
        <title>Whole Genome Sequences of Two Pseudoalteromonas piscicida Strains, DE1-A and DE2-A, which Exhibit Strong Antibacterial Activity against Vibrio vulnificus.</title>
        <authorList>
            <person name="Richards G.P."/>
            <person name="Needleman D.S."/>
            <person name="Watson M.A."/>
            <person name="Polson S.W."/>
        </authorList>
    </citation>
    <scope>NUCLEOTIDE SEQUENCE [LARGE SCALE GENOMIC DNA]</scope>
    <source>
        <strain evidence="12 13">DE2-A</strain>
    </source>
</reference>
<keyword evidence="8" id="KW-0418">Kinase</keyword>
<dbReference type="GO" id="GO:0000155">
    <property type="term" value="F:phosphorelay sensor kinase activity"/>
    <property type="evidence" value="ECO:0007669"/>
    <property type="project" value="InterPro"/>
</dbReference>
<dbReference type="PANTHER" id="PTHR44936">
    <property type="entry name" value="SENSOR PROTEIN CREC"/>
    <property type="match status" value="1"/>
</dbReference>
<dbReference type="EC" id="2.7.13.3" evidence="3"/>
<accession>A0AAD0W5G1</accession>
<dbReference type="SUPFAM" id="SSF55874">
    <property type="entry name" value="ATPase domain of HSP90 chaperone/DNA topoisomerase II/histidine kinase"/>
    <property type="match status" value="1"/>
</dbReference>
<dbReference type="InterPro" id="IPR005467">
    <property type="entry name" value="His_kinase_dom"/>
</dbReference>
<keyword evidence="7" id="KW-0547">Nucleotide-binding</keyword>
<dbReference type="PANTHER" id="PTHR44936:SF10">
    <property type="entry name" value="SENSOR PROTEIN RSTB"/>
    <property type="match status" value="1"/>
</dbReference>
<dbReference type="CDD" id="cd00082">
    <property type="entry name" value="HisKA"/>
    <property type="match status" value="1"/>
</dbReference>
<dbReference type="RefSeq" id="WP_088531952.1">
    <property type="nucleotide sequence ID" value="NZ_CP021646.1"/>
</dbReference>
<dbReference type="Gene3D" id="1.10.287.130">
    <property type="match status" value="1"/>
</dbReference>
<dbReference type="PROSITE" id="PS50109">
    <property type="entry name" value="HIS_KIN"/>
    <property type="match status" value="1"/>
</dbReference>
<feature type="transmembrane region" description="Helical" evidence="10">
    <location>
        <begin position="7"/>
        <end position="27"/>
    </location>
</feature>
<dbReference type="Proteomes" id="UP000258102">
    <property type="component" value="Chromosome 1"/>
</dbReference>
<dbReference type="SUPFAM" id="SSF47384">
    <property type="entry name" value="Homodimeric domain of signal transducing histidine kinase"/>
    <property type="match status" value="1"/>
</dbReference>
<dbReference type="InterPro" id="IPR036890">
    <property type="entry name" value="HATPase_C_sf"/>
</dbReference>
<evidence type="ECO:0000256" key="7">
    <source>
        <dbReference type="ARBA" id="ARBA00022741"/>
    </source>
</evidence>
<keyword evidence="10" id="KW-0812">Transmembrane</keyword>
<keyword evidence="10" id="KW-0472">Membrane</keyword>
<evidence type="ECO:0000313" key="12">
    <source>
        <dbReference type="EMBL" id="AXR03577.1"/>
    </source>
</evidence>
<evidence type="ECO:0000259" key="11">
    <source>
        <dbReference type="PROSITE" id="PS50109"/>
    </source>
</evidence>
<evidence type="ECO:0000256" key="9">
    <source>
        <dbReference type="ARBA" id="ARBA00022840"/>
    </source>
</evidence>
<evidence type="ECO:0000256" key="8">
    <source>
        <dbReference type="ARBA" id="ARBA00022777"/>
    </source>
</evidence>
<keyword evidence="6" id="KW-0808">Transferase</keyword>
<dbReference type="SMART" id="SM00388">
    <property type="entry name" value="HisKA"/>
    <property type="match status" value="1"/>
</dbReference>
<evidence type="ECO:0000256" key="1">
    <source>
        <dbReference type="ARBA" id="ARBA00000085"/>
    </source>
</evidence>
<sequence>MRKQFLRLYVFIIFSVIAALIAFGQIYQNYVFESPPSITLPITEWSKLLADKTNTLITLQRHELALPADLEEQLSQQQMLTVIQEGQNYIYIKDLTKSSELIYRIGPITIAPNQEDHSVYFMLAYSTIALLVMAFIWPVFKDLAKLEQIAKQFSRDKKPFSPTVKPSSTVYSLALSLSEMSTQISLFIQLHEDLSRIISHEIRTPLSRMRFMLSLSEATDAELRQTIKRNVDEIENRLTQYLDFARVEYLTQPIHFRRLDAHEFINKEVKKNKLFTRIDIKTNILTNSIYCEPNSFAILVQNLLFNAVKYAQKQVSLTLKDTNSEQVLEIYDDGAGLPKDAASLLTPFSPTTRSNIASGYGLGLYIVERICLWHAGNLTMCNHDHTGGAFITVKWPKKKHHR</sequence>
<protein>
    <recommendedName>
        <fullName evidence="3">histidine kinase</fullName>
        <ecNumber evidence="3">2.7.13.3</ecNumber>
    </recommendedName>
</protein>
<evidence type="ECO:0000256" key="3">
    <source>
        <dbReference type="ARBA" id="ARBA00012438"/>
    </source>
</evidence>
<comment type="catalytic activity">
    <reaction evidence="1">
        <text>ATP + protein L-histidine = ADP + protein N-phospho-L-histidine.</text>
        <dbReference type="EC" id="2.7.13.3"/>
    </reaction>
</comment>
<dbReference type="EMBL" id="CP031761">
    <property type="protein sequence ID" value="AXR03577.1"/>
    <property type="molecule type" value="Genomic_DNA"/>
</dbReference>
<dbReference type="InterPro" id="IPR050980">
    <property type="entry name" value="2C_sensor_his_kinase"/>
</dbReference>
<evidence type="ECO:0000313" key="13">
    <source>
        <dbReference type="Proteomes" id="UP000258102"/>
    </source>
</evidence>
<evidence type="ECO:0000256" key="4">
    <source>
        <dbReference type="ARBA" id="ARBA00022475"/>
    </source>
</evidence>
<dbReference type="InterPro" id="IPR004358">
    <property type="entry name" value="Sig_transdc_His_kin-like_C"/>
</dbReference>
<keyword evidence="5" id="KW-0597">Phosphoprotein</keyword>
<dbReference type="InterPro" id="IPR003661">
    <property type="entry name" value="HisK_dim/P_dom"/>
</dbReference>
<comment type="subcellular location">
    <subcellularLocation>
        <location evidence="2">Cell membrane</location>
        <topology evidence="2">Multi-pass membrane protein</topology>
    </subcellularLocation>
</comment>
<dbReference type="AlphaFoldDB" id="A0AAD0W5G1"/>
<feature type="transmembrane region" description="Helical" evidence="10">
    <location>
        <begin position="119"/>
        <end position="140"/>
    </location>
</feature>
<keyword evidence="9" id="KW-0067">ATP-binding</keyword>
<organism evidence="12 13">
    <name type="scientific">Pseudoalteromonas piscicida</name>
    <dbReference type="NCBI Taxonomy" id="43662"/>
    <lineage>
        <taxon>Bacteria</taxon>
        <taxon>Pseudomonadati</taxon>
        <taxon>Pseudomonadota</taxon>
        <taxon>Gammaproteobacteria</taxon>
        <taxon>Alteromonadales</taxon>
        <taxon>Pseudoalteromonadaceae</taxon>
        <taxon>Pseudoalteromonas</taxon>
    </lineage>
</organism>
<dbReference type="InterPro" id="IPR003594">
    <property type="entry name" value="HATPase_dom"/>
</dbReference>
<dbReference type="SMART" id="SM00387">
    <property type="entry name" value="HATPase_c"/>
    <property type="match status" value="1"/>
</dbReference>
<proteinExistence type="predicted"/>
<dbReference type="InterPro" id="IPR036097">
    <property type="entry name" value="HisK_dim/P_sf"/>
</dbReference>
<dbReference type="GO" id="GO:0005524">
    <property type="term" value="F:ATP binding"/>
    <property type="evidence" value="ECO:0007669"/>
    <property type="project" value="UniProtKB-KW"/>
</dbReference>
<name>A0AAD0W5G1_PSEO7</name>
<gene>
    <name evidence="12" type="ORF">D0511_16940</name>
</gene>
<dbReference type="Pfam" id="PF00512">
    <property type="entry name" value="HisKA"/>
    <property type="match status" value="1"/>
</dbReference>
<evidence type="ECO:0000256" key="6">
    <source>
        <dbReference type="ARBA" id="ARBA00022679"/>
    </source>
</evidence>
<keyword evidence="4" id="KW-1003">Cell membrane</keyword>
<dbReference type="GO" id="GO:0005886">
    <property type="term" value="C:plasma membrane"/>
    <property type="evidence" value="ECO:0007669"/>
    <property type="project" value="UniProtKB-SubCell"/>
</dbReference>
<feature type="domain" description="Histidine kinase" evidence="11">
    <location>
        <begin position="197"/>
        <end position="399"/>
    </location>
</feature>